<dbReference type="AlphaFoldDB" id="A0A5J4KSX2"/>
<dbReference type="SUPFAM" id="SSF52374">
    <property type="entry name" value="Nucleotidylyl transferase"/>
    <property type="match status" value="1"/>
</dbReference>
<dbReference type="InterPro" id="IPR014729">
    <property type="entry name" value="Rossmann-like_a/b/a_fold"/>
</dbReference>
<dbReference type="EMBL" id="BLAB01000001">
    <property type="protein sequence ID" value="GER92778.1"/>
    <property type="molecule type" value="Genomic_DNA"/>
</dbReference>
<dbReference type="InterPro" id="IPR050385">
    <property type="entry name" value="Archaeal_FAD_synthase"/>
</dbReference>
<comment type="caution">
    <text evidence="4">The sequence shown here is derived from an EMBL/GenBank/DDBJ whole genome shotgun (WGS) entry which is preliminary data.</text>
</comment>
<keyword evidence="1" id="KW-0808">Transferase</keyword>
<dbReference type="PANTHER" id="PTHR43793:SF1">
    <property type="entry name" value="FAD SYNTHASE"/>
    <property type="match status" value="1"/>
</dbReference>
<evidence type="ECO:0000313" key="4">
    <source>
        <dbReference type="EMBL" id="GER92778.1"/>
    </source>
</evidence>
<evidence type="ECO:0000256" key="1">
    <source>
        <dbReference type="ARBA" id="ARBA00022679"/>
    </source>
</evidence>
<feature type="domain" description="Cytidyltransferase-like" evidence="3">
    <location>
        <begin position="7"/>
        <end position="131"/>
    </location>
</feature>
<keyword evidence="2" id="KW-0548">Nucleotidyltransferase</keyword>
<evidence type="ECO:0000256" key="2">
    <source>
        <dbReference type="ARBA" id="ARBA00022695"/>
    </source>
</evidence>
<proteinExistence type="predicted"/>
<dbReference type="InterPro" id="IPR004821">
    <property type="entry name" value="Cyt_trans-like"/>
</dbReference>
<name>A0A5J4KSX2_9ZZZZ</name>
<protein>
    <recommendedName>
        <fullName evidence="3">Cytidyltransferase-like domain-containing protein</fullName>
    </recommendedName>
</protein>
<dbReference type="Gene3D" id="3.40.50.620">
    <property type="entry name" value="HUPs"/>
    <property type="match status" value="1"/>
</dbReference>
<dbReference type="PANTHER" id="PTHR43793">
    <property type="entry name" value="FAD SYNTHASE"/>
    <property type="match status" value="1"/>
</dbReference>
<evidence type="ECO:0000259" key="3">
    <source>
        <dbReference type="Pfam" id="PF01467"/>
    </source>
</evidence>
<dbReference type="GO" id="GO:0016779">
    <property type="term" value="F:nucleotidyltransferase activity"/>
    <property type="evidence" value="ECO:0007669"/>
    <property type="project" value="UniProtKB-KW"/>
</dbReference>
<reference evidence="4" key="1">
    <citation type="submission" date="2019-10" db="EMBL/GenBank/DDBJ databases">
        <title>Metagenomic sequencing of thiosulfate-disproportionating enrichment culture.</title>
        <authorList>
            <person name="Umezawa K."/>
            <person name="Kojima H."/>
            <person name="Fukui M."/>
        </authorList>
    </citation>
    <scope>NUCLEOTIDE SEQUENCE</scope>
    <source>
        <strain evidence="4">45J</strain>
    </source>
</reference>
<dbReference type="Pfam" id="PF01467">
    <property type="entry name" value="CTP_transf_like"/>
    <property type="match status" value="1"/>
</dbReference>
<sequence>MKKKVVCAGTFDHLHKGHIDFLKQAKSLGDELIVIVARDETVKRIKGFLPTHNERLRRNNVEDTGIPDMVVLGNLDTDLFQILEEIKPDVVALGYDQRVSEEEIIKRFPDCKVVRLSSFHPEKYKSSYFRNNH</sequence>
<accession>A0A5J4KSX2</accession>
<gene>
    <name evidence="4" type="ORF">A45J_0504</name>
</gene>
<dbReference type="NCBIfam" id="TIGR00125">
    <property type="entry name" value="cyt_tran_rel"/>
    <property type="match status" value="1"/>
</dbReference>
<organism evidence="4">
    <name type="scientific">hot springs metagenome</name>
    <dbReference type="NCBI Taxonomy" id="433727"/>
    <lineage>
        <taxon>unclassified sequences</taxon>
        <taxon>metagenomes</taxon>
        <taxon>ecological metagenomes</taxon>
    </lineage>
</organism>